<evidence type="ECO:0000313" key="1">
    <source>
        <dbReference type="EMBL" id="GIX93446.1"/>
    </source>
</evidence>
<dbReference type="EMBL" id="BPLQ01002493">
    <property type="protein sequence ID" value="GIX93446.1"/>
    <property type="molecule type" value="Genomic_DNA"/>
</dbReference>
<comment type="caution">
    <text evidence="1">The sequence shown here is derived from an EMBL/GenBank/DDBJ whole genome shotgun (WGS) entry which is preliminary data.</text>
</comment>
<proteinExistence type="predicted"/>
<name>A0AAV4PCL3_9ARAC</name>
<accession>A0AAV4PCL3</accession>
<sequence>MNSRPPSSLLGVRLLFRLRLIASGHSRKSHLYGALHSFGLNHGEETMVQISTVVFCLLFRLRLMASGHSCKSTFMALSIRLGLCEEMVVHSVAHNENLR</sequence>
<keyword evidence="2" id="KW-1185">Reference proteome</keyword>
<protein>
    <submittedName>
        <fullName evidence="1">Uncharacterized protein</fullName>
    </submittedName>
</protein>
<dbReference type="AlphaFoldDB" id="A0AAV4PCL3"/>
<evidence type="ECO:0000313" key="2">
    <source>
        <dbReference type="Proteomes" id="UP001054837"/>
    </source>
</evidence>
<reference evidence="1 2" key="1">
    <citation type="submission" date="2021-06" db="EMBL/GenBank/DDBJ databases">
        <title>Caerostris darwini draft genome.</title>
        <authorList>
            <person name="Kono N."/>
            <person name="Arakawa K."/>
        </authorList>
    </citation>
    <scope>NUCLEOTIDE SEQUENCE [LARGE SCALE GENOMIC DNA]</scope>
</reference>
<dbReference type="Proteomes" id="UP001054837">
    <property type="component" value="Unassembled WGS sequence"/>
</dbReference>
<gene>
    <name evidence="1" type="ORF">CDAR_476121</name>
</gene>
<organism evidence="1 2">
    <name type="scientific">Caerostris darwini</name>
    <dbReference type="NCBI Taxonomy" id="1538125"/>
    <lineage>
        <taxon>Eukaryota</taxon>
        <taxon>Metazoa</taxon>
        <taxon>Ecdysozoa</taxon>
        <taxon>Arthropoda</taxon>
        <taxon>Chelicerata</taxon>
        <taxon>Arachnida</taxon>
        <taxon>Araneae</taxon>
        <taxon>Araneomorphae</taxon>
        <taxon>Entelegynae</taxon>
        <taxon>Araneoidea</taxon>
        <taxon>Araneidae</taxon>
        <taxon>Caerostris</taxon>
    </lineage>
</organism>